<comment type="caution">
    <text evidence="2">The sequence shown here is derived from an EMBL/GenBank/DDBJ whole genome shotgun (WGS) entry which is preliminary data.</text>
</comment>
<dbReference type="AlphaFoldDB" id="A0AAE3H2L3"/>
<dbReference type="GO" id="GO:0046820">
    <property type="term" value="F:4-amino-4-deoxychorismate synthase activity"/>
    <property type="evidence" value="ECO:0007669"/>
    <property type="project" value="UniProtKB-EC"/>
</dbReference>
<sequence length="336" mass="38866">MLKLSERDTVLEMNKLGQLSCPFLFIIGFDKTENIVLPLDEISPEEIKYAFKDDFSTYQNFFDEELESELEISSELIPFELYKTSFDFVKSNLELGNSFLTNLTVSNKIKVNIPFEKIINFTKAKYKLWLKDEFVCFSPESFVSVDSVGKISSFPMKGTIDASLENAEEEILNDPKEKYEHTTIVDLIRNDLSKICERVWVERFRYIDKIRRNSGEELLQVSSEVCGQLPHDWRNNIGDWFFELLPAGSISGAPKEKTLEIIKEAERDLHQDDQRKYYTGVFGLFDGEILTSAVMIRFIEKSMDGLVYKSGGGLTSRSDARKEYEELNQKIYVPIF</sequence>
<name>A0AAE3H2L3_9BACT</name>
<proteinExistence type="predicted"/>
<dbReference type="InterPro" id="IPR019999">
    <property type="entry name" value="Anth_synth_I-like"/>
</dbReference>
<dbReference type="NCBIfam" id="NF005486">
    <property type="entry name" value="PRK07093.1"/>
    <property type="match status" value="1"/>
</dbReference>
<keyword evidence="2" id="KW-0032">Aminotransferase</keyword>
<dbReference type="PANTHER" id="PTHR11236:SF50">
    <property type="entry name" value="AMINODEOXYCHORISMATE SYNTHASE COMPONENT 1"/>
    <property type="match status" value="1"/>
</dbReference>
<dbReference type="GO" id="GO:0000162">
    <property type="term" value="P:L-tryptophan biosynthetic process"/>
    <property type="evidence" value="ECO:0007669"/>
    <property type="project" value="TreeGrafter"/>
</dbReference>
<evidence type="ECO:0000313" key="2">
    <source>
        <dbReference type="EMBL" id="MCP9763482.1"/>
    </source>
</evidence>
<keyword evidence="3" id="KW-1185">Reference proteome</keyword>
<organism evidence="2 3">
    <name type="scientific">Lacihabitans soyangensis</name>
    <dbReference type="NCBI Taxonomy" id="869394"/>
    <lineage>
        <taxon>Bacteria</taxon>
        <taxon>Pseudomonadati</taxon>
        <taxon>Bacteroidota</taxon>
        <taxon>Cytophagia</taxon>
        <taxon>Cytophagales</taxon>
        <taxon>Leadbetterellaceae</taxon>
        <taxon>Lacihabitans</taxon>
    </lineage>
</organism>
<dbReference type="InterPro" id="IPR015890">
    <property type="entry name" value="Chorismate_C"/>
</dbReference>
<gene>
    <name evidence="2" type="ORF">EGI31_10990</name>
</gene>
<feature type="domain" description="Chorismate-utilising enzyme C-terminal" evidence="1">
    <location>
        <begin position="80"/>
        <end position="330"/>
    </location>
</feature>
<evidence type="ECO:0000259" key="1">
    <source>
        <dbReference type="Pfam" id="PF00425"/>
    </source>
</evidence>
<dbReference type="Proteomes" id="UP001204144">
    <property type="component" value="Unassembled WGS sequence"/>
</dbReference>
<dbReference type="EC" id="2.6.1.85" evidence="2"/>
<dbReference type="SUPFAM" id="SSF56322">
    <property type="entry name" value="ADC synthase"/>
    <property type="match status" value="1"/>
</dbReference>
<evidence type="ECO:0000313" key="3">
    <source>
        <dbReference type="Proteomes" id="UP001204144"/>
    </source>
</evidence>
<accession>A0AAE3H2L3</accession>
<dbReference type="Gene3D" id="3.60.120.10">
    <property type="entry name" value="Anthranilate synthase"/>
    <property type="match status" value="1"/>
</dbReference>
<dbReference type="EMBL" id="RJUF01000029">
    <property type="protein sequence ID" value="MCP9763482.1"/>
    <property type="molecule type" value="Genomic_DNA"/>
</dbReference>
<dbReference type="InterPro" id="IPR005801">
    <property type="entry name" value="ADC_synthase"/>
</dbReference>
<dbReference type="PANTHER" id="PTHR11236">
    <property type="entry name" value="AMINOBENZOATE/ANTHRANILATE SYNTHASE"/>
    <property type="match status" value="1"/>
</dbReference>
<reference evidence="2 3" key="1">
    <citation type="submission" date="2018-11" db="EMBL/GenBank/DDBJ databases">
        <title>Novel bacteria species description.</title>
        <authorList>
            <person name="Han J.-H."/>
        </authorList>
    </citation>
    <scope>NUCLEOTIDE SEQUENCE [LARGE SCALE GENOMIC DNA]</scope>
    <source>
        <strain evidence="2 3">KCTC23259</strain>
    </source>
</reference>
<keyword evidence="2" id="KW-0808">Transferase</keyword>
<protein>
    <submittedName>
        <fullName evidence="2">Aminodeoxychorismate synthase component I</fullName>
        <ecNumber evidence="2">2.6.1.85</ecNumber>
    </submittedName>
</protein>
<dbReference type="Pfam" id="PF00425">
    <property type="entry name" value="Chorismate_bind"/>
    <property type="match status" value="1"/>
</dbReference>